<name>A0A388LIQ1_CHABU</name>
<gene>
    <name evidence="3" type="ORF">CBR_g34412</name>
</gene>
<protein>
    <recommendedName>
        <fullName evidence="2">Right handed beta helix domain-containing protein</fullName>
    </recommendedName>
</protein>
<evidence type="ECO:0000313" key="3">
    <source>
        <dbReference type="EMBL" id="GBG82131.1"/>
    </source>
</evidence>
<dbReference type="InterPro" id="IPR012334">
    <property type="entry name" value="Pectin_lyas_fold"/>
</dbReference>
<dbReference type="Gene3D" id="2.160.20.10">
    <property type="entry name" value="Single-stranded right-handed beta-helix, Pectin lyase-like"/>
    <property type="match status" value="1"/>
</dbReference>
<proteinExistence type="predicted"/>
<dbReference type="InterPro" id="IPR039448">
    <property type="entry name" value="Beta_helix"/>
</dbReference>
<feature type="signal peptide" evidence="1">
    <location>
        <begin position="1"/>
        <end position="49"/>
    </location>
</feature>
<dbReference type="Proteomes" id="UP000265515">
    <property type="component" value="Unassembled WGS sequence"/>
</dbReference>
<evidence type="ECO:0000256" key="1">
    <source>
        <dbReference type="SAM" id="SignalP"/>
    </source>
</evidence>
<dbReference type="SUPFAM" id="SSF51126">
    <property type="entry name" value="Pectin lyase-like"/>
    <property type="match status" value="1"/>
</dbReference>
<feature type="domain" description="Right handed beta helix" evidence="2">
    <location>
        <begin position="195"/>
        <end position="335"/>
    </location>
</feature>
<dbReference type="AlphaFoldDB" id="A0A388LIQ1"/>
<dbReference type="Pfam" id="PF13229">
    <property type="entry name" value="Beta_helix"/>
    <property type="match status" value="1"/>
</dbReference>
<comment type="caution">
    <text evidence="3">The sequence shown here is derived from an EMBL/GenBank/DDBJ whole genome shotgun (WGS) entry which is preliminary data.</text>
</comment>
<dbReference type="PANTHER" id="PTHR11319:SF35">
    <property type="entry name" value="OUTER MEMBRANE PROTEIN PMPC-RELATED"/>
    <property type="match status" value="1"/>
</dbReference>
<feature type="chain" id="PRO_5017269334" description="Right handed beta helix domain-containing protein" evidence="1">
    <location>
        <begin position="50"/>
        <end position="428"/>
    </location>
</feature>
<sequence>MAMAMAMAMGMAACGRYKGVPAATGRRSFLLLLLAICSALSATIPPAAGYGLEEFLAALNNESLVYHEVQGDVVLNASLPAITGRNFTLVGRAPRGKRPVIDGASKHGGGSYSLSLTLKNLEFRNFNGSGSIFGALGHDIVILDCVFINNRVVGVLSGSVVSVQGGSLKISDCLFVNNRVEGGGYGRGGAVSTTFSSDTVIERTVFRSNEVMGTRGTGEGGAISVSAATYRISECVFEGNKVDGYGGAMAATFASRGEILRSSFLRNSAYSTRSGWKRYATGGAIDIYGEDVTIISACTFRENKAEGRRGGAVSLSMYQAEATISGCKFEKNAAGRYGGAVGARLVPTGLVEGPRGIYLEDRGPPRSRAKFCRGNTYSGNLAGKSGANNIYVDMRNSSASGVSFCPTRPPLALIEAAPGVVIISCASC</sequence>
<keyword evidence="1" id="KW-0732">Signal</keyword>
<reference evidence="3 4" key="1">
    <citation type="journal article" date="2018" name="Cell">
        <title>The Chara Genome: Secondary Complexity and Implications for Plant Terrestrialization.</title>
        <authorList>
            <person name="Nishiyama T."/>
            <person name="Sakayama H."/>
            <person name="Vries J.D."/>
            <person name="Buschmann H."/>
            <person name="Saint-Marcoux D."/>
            <person name="Ullrich K.K."/>
            <person name="Haas F.B."/>
            <person name="Vanderstraeten L."/>
            <person name="Becker D."/>
            <person name="Lang D."/>
            <person name="Vosolsobe S."/>
            <person name="Rombauts S."/>
            <person name="Wilhelmsson P.K.I."/>
            <person name="Janitza P."/>
            <person name="Kern R."/>
            <person name="Heyl A."/>
            <person name="Rumpler F."/>
            <person name="Villalobos L.I.A.C."/>
            <person name="Clay J.M."/>
            <person name="Skokan R."/>
            <person name="Toyoda A."/>
            <person name="Suzuki Y."/>
            <person name="Kagoshima H."/>
            <person name="Schijlen E."/>
            <person name="Tajeshwar N."/>
            <person name="Catarino B."/>
            <person name="Hetherington A.J."/>
            <person name="Saltykova A."/>
            <person name="Bonnot C."/>
            <person name="Breuninger H."/>
            <person name="Symeonidi A."/>
            <person name="Radhakrishnan G.V."/>
            <person name="Van Nieuwerburgh F."/>
            <person name="Deforce D."/>
            <person name="Chang C."/>
            <person name="Karol K.G."/>
            <person name="Hedrich R."/>
            <person name="Ulvskov P."/>
            <person name="Glockner G."/>
            <person name="Delwiche C.F."/>
            <person name="Petrasek J."/>
            <person name="Van de Peer Y."/>
            <person name="Friml J."/>
            <person name="Beilby M."/>
            <person name="Dolan L."/>
            <person name="Kohara Y."/>
            <person name="Sugano S."/>
            <person name="Fujiyama A."/>
            <person name="Delaux P.-M."/>
            <person name="Quint M."/>
            <person name="TheiBen G."/>
            <person name="Hagemann M."/>
            <person name="Harholt J."/>
            <person name="Dunand C."/>
            <person name="Zachgo S."/>
            <person name="Langdale J."/>
            <person name="Maumus F."/>
            <person name="Straeten D.V.D."/>
            <person name="Gould S.B."/>
            <person name="Rensing S.A."/>
        </authorList>
    </citation>
    <scope>NUCLEOTIDE SEQUENCE [LARGE SCALE GENOMIC DNA]</scope>
    <source>
        <strain evidence="3 4">S276</strain>
    </source>
</reference>
<dbReference type="EMBL" id="BFEA01000397">
    <property type="protein sequence ID" value="GBG82131.1"/>
    <property type="molecule type" value="Genomic_DNA"/>
</dbReference>
<keyword evidence="4" id="KW-1185">Reference proteome</keyword>
<dbReference type="InterPro" id="IPR011050">
    <property type="entry name" value="Pectin_lyase_fold/virulence"/>
</dbReference>
<accession>A0A388LIQ1</accession>
<evidence type="ECO:0000259" key="2">
    <source>
        <dbReference type="Pfam" id="PF13229"/>
    </source>
</evidence>
<organism evidence="3 4">
    <name type="scientific">Chara braunii</name>
    <name type="common">Braun's stonewort</name>
    <dbReference type="NCBI Taxonomy" id="69332"/>
    <lineage>
        <taxon>Eukaryota</taxon>
        <taxon>Viridiplantae</taxon>
        <taxon>Streptophyta</taxon>
        <taxon>Charophyceae</taxon>
        <taxon>Charales</taxon>
        <taxon>Characeae</taxon>
        <taxon>Chara</taxon>
    </lineage>
</organism>
<dbReference type="Gramene" id="GBG82131">
    <property type="protein sequence ID" value="GBG82131"/>
    <property type="gene ID" value="CBR_g34412"/>
</dbReference>
<dbReference type="PANTHER" id="PTHR11319">
    <property type="entry name" value="G PROTEIN-COUPLED RECEPTOR-RELATED"/>
    <property type="match status" value="1"/>
</dbReference>
<evidence type="ECO:0000313" key="4">
    <source>
        <dbReference type="Proteomes" id="UP000265515"/>
    </source>
</evidence>